<dbReference type="GeneID" id="1478165"/>
<dbReference type="InterPro" id="IPR050291">
    <property type="entry name" value="CDF_Transporter"/>
</dbReference>
<keyword evidence="6 7" id="KW-0472">Membrane</keyword>
<dbReference type="GO" id="GO:0016020">
    <property type="term" value="C:membrane"/>
    <property type="evidence" value="ECO:0007669"/>
    <property type="project" value="UniProtKB-SubCell"/>
</dbReference>
<dbReference type="GO" id="GO:0008324">
    <property type="term" value="F:monoatomic cation transmembrane transporter activity"/>
    <property type="evidence" value="ECO:0007669"/>
    <property type="project" value="InterPro"/>
</dbReference>
<evidence type="ECO:0000256" key="2">
    <source>
        <dbReference type="ARBA" id="ARBA00008114"/>
    </source>
</evidence>
<dbReference type="PANTHER" id="PTHR43840">
    <property type="entry name" value="MITOCHONDRIAL METAL TRANSPORTER 1-RELATED"/>
    <property type="match status" value="1"/>
</dbReference>
<dbReference type="SUPFAM" id="SSF161111">
    <property type="entry name" value="Cation efflux protein transmembrane domain-like"/>
    <property type="match status" value="1"/>
</dbReference>
<dbReference type="AlphaFoldDB" id="A0A832WLE8"/>
<organism evidence="9 10">
    <name type="scientific">Methanopyrus kandleri</name>
    <dbReference type="NCBI Taxonomy" id="2320"/>
    <lineage>
        <taxon>Archaea</taxon>
        <taxon>Methanobacteriati</taxon>
        <taxon>Methanobacteriota</taxon>
        <taxon>Methanomada group</taxon>
        <taxon>Methanopyri</taxon>
        <taxon>Methanopyrales</taxon>
        <taxon>Methanopyraceae</taxon>
        <taxon>Methanopyrus</taxon>
    </lineage>
</organism>
<dbReference type="InterPro" id="IPR036837">
    <property type="entry name" value="Cation_efflux_CTD_sf"/>
</dbReference>
<evidence type="ECO:0000256" key="1">
    <source>
        <dbReference type="ARBA" id="ARBA00004141"/>
    </source>
</evidence>
<comment type="subcellular location">
    <subcellularLocation>
        <location evidence="1">Membrane</location>
        <topology evidence="1">Multi-pass membrane protein</topology>
    </subcellularLocation>
</comment>
<dbReference type="NCBIfam" id="TIGR01297">
    <property type="entry name" value="CDF"/>
    <property type="match status" value="1"/>
</dbReference>
<keyword evidence="3" id="KW-0813">Transport</keyword>
<evidence type="ECO:0000256" key="4">
    <source>
        <dbReference type="ARBA" id="ARBA00022692"/>
    </source>
</evidence>
<keyword evidence="5 7" id="KW-1133">Transmembrane helix</keyword>
<comment type="similarity">
    <text evidence="2">Belongs to the cation diffusion facilitator (CDF) transporter (TC 2.A.4) family.</text>
</comment>
<dbReference type="Proteomes" id="UP000619545">
    <property type="component" value="Unassembled WGS sequence"/>
</dbReference>
<evidence type="ECO:0000313" key="9">
    <source>
        <dbReference type="EMBL" id="HII71045.1"/>
    </source>
</evidence>
<dbReference type="SUPFAM" id="SSF160240">
    <property type="entry name" value="Cation efflux protein cytoplasmic domain-like"/>
    <property type="match status" value="1"/>
</dbReference>
<protein>
    <submittedName>
        <fullName evidence="9">Cation transporter</fullName>
    </submittedName>
</protein>
<dbReference type="RefSeq" id="WP_011019938.1">
    <property type="nucleotide sequence ID" value="NZ_DUJS01000005.1"/>
</dbReference>
<dbReference type="Gene3D" id="1.20.1510.10">
    <property type="entry name" value="Cation efflux protein transmembrane domain"/>
    <property type="match status" value="1"/>
</dbReference>
<reference evidence="9" key="1">
    <citation type="journal article" date="2020" name="bioRxiv">
        <title>A rank-normalized archaeal taxonomy based on genome phylogeny resolves widespread incomplete and uneven classifications.</title>
        <authorList>
            <person name="Rinke C."/>
            <person name="Chuvochina M."/>
            <person name="Mussig A.J."/>
            <person name="Chaumeil P.-A."/>
            <person name="Waite D.W."/>
            <person name="Whitman W.B."/>
            <person name="Parks D.H."/>
            <person name="Hugenholtz P."/>
        </authorList>
    </citation>
    <scope>NUCLEOTIDE SEQUENCE</scope>
    <source>
        <strain evidence="9">UBA8853</strain>
    </source>
</reference>
<dbReference type="FunFam" id="1.20.1510.10:FF:000006">
    <property type="entry name" value="Divalent cation efflux transporter"/>
    <property type="match status" value="1"/>
</dbReference>
<keyword evidence="4 7" id="KW-0812">Transmembrane</keyword>
<evidence type="ECO:0000256" key="5">
    <source>
        <dbReference type="ARBA" id="ARBA00022989"/>
    </source>
</evidence>
<gene>
    <name evidence="9" type="ORF">HA336_07440</name>
</gene>
<evidence type="ECO:0000256" key="3">
    <source>
        <dbReference type="ARBA" id="ARBA00022448"/>
    </source>
</evidence>
<feature type="domain" description="Cation efflux protein transmembrane" evidence="8">
    <location>
        <begin position="16"/>
        <end position="207"/>
    </location>
</feature>
<comment type="caution">
    <text evidence="9">The sequence shown here is derived from an EMBL/GenBank/DDBJ whole genome shotgun (WGS) entry which is preliminary data.</text>
</comment>
<evidence type="ECO:0000313" key="10">
    <source>
        <dbReference type="Proteomes" id="UP000619545"/>
    </source>
</evidence>
<dbReference type="PANTHER" id="PTHR43840:SF15">
    <property type="entry name" value="MITOCHONDRIAL METAL TRANSPORTER 1-RELATED"/>
    <property type="match status" value="1"/>
</dbReference>
<feature type="transmembrane region" description="Helical" evidence="7">
    <location>
        <begin position="82"/>
        <end position="101"/>
    </location>
</feature>
<dbReference type="InterPro" id="IPR002524">
    <property type="entry name" value="Cation_efflux"/>
</dbReference>
<dbReference type="InterPro" id="IPR058533">
    <property type="entry name" value="Cation_efflux_TM"/>
</dbReference>
<evidence type="ECO:0000256" key="7">
    <source>
        <dbReference type="SAM" id="Phobius"/>
    </source>
</evidence>
<dbReference type="Pfam" id="PF01545">
    <property type="entry name" value="Cation_efflux"/>
    <property type="match status" value="1"/>
</dbReference>
<evidence type="ECO:0000259" key="8">
    <source>
        <dbReference type="Pfam" id="PF01545"/>
    </source>
</evidence>
<feature type="transmembrane region" description="Helical" evidence="7">
    <location>
        <begin position="20"/>
        <end position="42"/>
    </location>
</feature>
<dbReference type="OMA" id="HDYGPGR"/>
<accession>A0A832WLE8</accession>
<evidence type="ECO:0000256" key="6">
    <source>
        <dbReference type="ARBA" id="ARBA00023136"/>
    </source>
</evidence>
<name>A0A832WLE8_9EURY</name>
<dbReference type="InterPro" id="IPR027469">
    <property type="entry name" value="Cation_efflux_TMD_sf"/>
</dbReference>
<proteinExistence type="inferred from homology"/>
<dbReference type="Gene3D" id="3.30.70.1350">
    <property type="entry name" value="Cation efflux protein, cytoplasmic domain"/>
    <property type="match status" value="1"/>
</dbReference>
<sequence>MSGVEERLQEVRRGALIGIYGNILLSVLKIAIGHIASSWALVSDGVHSLGDTVSSVMVLLGAKVARKPPDARHMYGHYKAEALAGLGVSMMVTFTGLLLLWESLMRLRNPEPPTSTLPLVVALGTVAAKEGMYRYTLRLAERVGSSALKADAKHHRSDALSSVAASVGIAGALLGYPWADPGAALVVSLMIAHMGLELCWESVHELMDVAPEDELLERVHEIVENTLQDVDFDVELIAVRGRKMGPAYHFDVFVAADPEARLRELDTVRKRIVEGIRREISAAELVTVEFVPM</sequence>
<dbReference type="EMBL" id="DUJS01000005">
    <property type="protein sequence ID" value="HII71045.1"/>
    <property type="molecule type" value="Genomic_DNA"/>
</dbReference>